<dbReference type="InterPro" id="IPR002156">
    <property type="entry name" value="RNaseH_domain"/>
</dbReference>
<dbReference type="CDD" id="cd06222">
    <property type="entry name" value="RNase_H_like"/>
    <property type="match status" value="1"/>
</dbReference>
<dbReference type="InterPro" id="IPR053151">
    <property type="entry name" value="RNase_H-like"/>
</dbReference>
<dbReference type="PANTHER" id="PTHR47723">
    <property type="entry name" value="OS05G0353850 PROTEIN"/>
    <property type="match status" value="1"/>
</dbReference>
<dbReference type="Proteomes" id="UP001459277">
    <property type="component" value="Unassembled WGS sequence"/>
</dbReference>
<dbReference type="PANTHER" id="PTHR47723:SF19">
    <property type="entry name" value="POLYNUCLEOTIDYL TRANSFERASE, RIBONUCLEASE H-LIKE SUPERFAMILY PROTEIN"/>
    <property type="match status" value="1"/>
</dbReference>
<dbReference type="InterPro" id="IPR044730">
    <property type="entry name" value="RNase_H-like_dom_plant"/>
</dbReference>
<evidence type="ECO:0000313" key="3">
    <source>
        <dbReference type="Proteomes" id="UP001459277"/>
    </source>
</evidence>
<dbReference type="GO" id="GO:0004523">
    <property type="term" value="F:RNA-DNA hybrid ribonuclease activity"/>
    <property type="evidence" value="ECO:0007669"/>
    <property type="project" value="InterPro"/>
</dbReference>
<evidence type="ECO:0000259" key="1">
    <source>
        <dbReference type="Pfam" id="PF13456"/>
    </source>
</evidence>
<dbReference type="Pfam" id="PF13456">
    <property type="entry name" value="RVT_3"/>
    <property type="match status" value="1"/>
</dbReference>
<dbReference type="EMBL" id="JAZDWU010000002">
    <property type="protein sequence ID" value="KAL0009908.1"/>
    <property type="molecule type" value="Genomic_DNA"/>
</dbReference>
<comment type="caution">
    <text evidence="2">The sequence shown here is derived from an EMBL/GenBank/DDBJ whole genome shotgun (WGS) entry which is preliminary data.</text>
</comment>
<reference evidence="2 3" key="1">
    <citation type="submission" date="2024-01" db="EMBL/GenBank/DDBJ databases">
        <title>A telomere-to-telomere, gap-free genome of sweet tea (Lithocarpus litseifolius).</title>
        <authorList>
            <person name="Zhou J."/>
        </authorList>
    </citation>
    <scope>NUCLEOTIDE SEQUENCE [LARGE SCALE GENOMIC DNA]</scope>
    <source>
        <strain evidence="2">Zhou-2022a</strain>
        <tissue evidence="2">Leaf</tissue>
    </source>
</reference>
<sequence>MEFAIDDGFSDLIVEGDNTTVMRSIASAQSDWSRLGNLYDDIRCLAGRLRHVEFHGIRRSASGVAHSLAHFARHLSEDIVWLEDSPQPAVEALYLDSSSIAN</sequence>
<evidence type="ECO:0000313" key="2">
    <source>
        <dbReference type="EMBL" id="KAL0009908.1"/>
    </source>
</evidence>
<accession>A0AAW2DK02</accession>
<proteinExistence type="predicted"/>
<dbReference type="AlphaFoldDB" id="A0AAW2DK02"/>
<feature type="domain" description="RNase H type-1" evidence="1">
    <location>
        <begin position="1"/>
        <end position="72"/>
    </location>
</feature>
<gene>
    <name evidence="2" type="ORF">SO802_005016</name>
</gene>
<name>A0AAW2DK02_9ROSI</name>
<dbReference type="GO" id="GO:0003676">
    <property type="term" value="F:nucleic acid binding"/>
    <property type="evidence" value="ECO:0007669"/>
    <property type="project" value="InterPro"/>
</dbReference>
<protein>
    <recommendedName>
        <fullName evidence="1">RNase H type-1 domain-containing protein</fullName>
    </recommendedName>
</protein>
<organism evidence="2 3">
    <name type="scientific">Lithocarpus litseifolius</name>
    <dbReference type="NCBI Taxonomy" id="425828"/>
    <lineage>
        <taxon>Eukaryota</taxon>
        <taxon>Viridiplantae</taxon>
        <taxon>Streptophyta</taxon>
        <taxon>Embryophyta</taxon>
        <taxon>Tracheophyta</taxon>
        <taxon>Spermatophyta</taxon>
        <taxon>Magnoliopsida</taxon>
        <taxon>eudicotyledons</taxon>
        <taxon>Gunneridae</taxon>
        <taxon>Pentapetalae</taxon>
        <taxon>rosids</taxon>
        <taxon>fabids</taxon>
        <taxon>Fagales</taxon>
        <taxon>Fagaceae</taxon>
        <taxon>Lithocarpus</taxon>
    </lineage>
</organism>
<keyword evidence="3" id="KW-1185">Reference proteome</keyword>